<sequence length="254" mass="29511">MMTLLSCAKTMCDTTRIKAPALTTPKFGKEASDIILQLTEYSPDELKRMLHTTSRLAMENYERYRLFHSEETPTLQALLTYTGIVFKNINPGDFTREEFLYAQEHLRITSFCYGLLRPLDGIKPYRLEGNVSLPETGTDSMFEYWKSRLTQPLLSEIRKNGNILFNLASSEMKQLFDWKKIESSVTIITPQFKVWKNGKQTTVVIYTKMARGAMTRFIIKNKIEKPEDLKAFSWEGFSFNKNLSDKTNFIFTQE</sequence>
<dbReference type="PANTHER" id="PTHR30283">
    <property type="entry name" value="PEROXIDE STRESS RESPONSE PROTEIN YAAA"/>
    <property type="match status" value="1"/>
</dbReference>
<evidence type="ECO:0000256" key="1">
    <source>
        <dbReference type="HAMAP-Rule" id="MF_00652"/>
    </source>
</evidence>
<dbReference type="InterPro" id="IPR005583">
    <property type="entry name" value="YaaA"/>
</dbReference>
<dbReference type="GO" id="GO:0005829">
    <property type="term" value="C:cytosol"/>
    <property type="evidence" value="ECO:0007669"/>
    <property type="project" value="TreeGrafter"/>
</dbReference>
<comment type="caution">
    <text evidence="2">The sequence shown here is derived from an EMBL/GenBank/DDBJ whole genome shotgun (WGS) entry which is preliminary data.</text>
</comment>
<dbReference type="AlphaFoldDB" id="A0A316R351"/>
<organism evidence="2 3">
    <name type="scientific">Coprobacter fastidiosus</name>
    <dbReference type="NCBI Taxonomy" id="1099853"/>
    <lineage>
        <taxon>Bacteria</taxon>
        <taxon>Pseudomonadati</taxon>
        <taxon>Bacteroidota</taxon>
        <taxon>Bacteroidia</taxon>
        <taxon>Bacteroidales</taxon>
        <taxon>Barnesiellaceae</taxon>
        <taxon>Coprobacter</taxon>
    </lineage>
</organism>
<reference evidence="2 3" key="1">
    <citation type="journal article" date="2018" name="Nat. Biotechnol.">
        <title>A standardized bacterial taxonomy based on genome phylogeny substantially revises the tree of life.</title>
        <authorList>
            <person name="Parks D.H."/>
            <person name="Chuvochina M."/>
            <person name="Waite D.W."/>
            <person name="Rinke C."/>
            <person name="Skarshewski A."/>
            <person name="Chaumeil P.A."/>
            <person name="Hugenholtz P."/>
        </authorList>
    </citation>
    <scope>NUCLEOTIDE SEQUENCE [LARGE SCALE GENOMIC DNA]</scope>
    <source>
        <strain evidence="2">UBA11482</strain>
    </source>
</reference>
<name>A0A316R351_9BACT</name>
<gene>
    <name evidence="2" type="ORF">DDY73_03715</name>
</gene>
<dbReference type="Pfam" id="PF03883">
    <property type="entry name" value="H2O2_YaaD"/>
    <property type="match status" value="1"/>
</dbReference>
<dbReference type="PANTHER" id="PTHR30283:SF4">
    <property type="entry name" value="PEROXIDE STRESS RESISTANCE PROTEIN YAAA"/>
    <property type="match status" value="1"/>
</dbReference>
<protein>
    <recommendedName>
        <fullName evidence="1">UPF0246 protein DDY73_03715</fullName>
    </recommendedName>
</protein>
<dbReference type="Proteomes" id="UP000262954">
    <property type="component" value="Unassembled WGS sequence"/>
</dbReference>
<dbReference type="RefSeq" id="WP_270214320.1">
    <property type="nucleotide sequence ID" value="NZ_CAUAJF010000024.1"/>
</dbReference>
<dbReference type="HAMAP" id="MF_00652">
    <property type="entry name" value="UPF0246"/>
    <property type="match status" value="1"/>
</dbReference>
<accession>A0A316R351</accession>
<dbReference type="NCBIfam" id="NF002547">
    <property type="entry name" value="PRK02101.2-5"/>
    <property type="match status" value="1"/>
</dbReference>
<dbReference type="EMBL" id="DNWC01000051">
    <property type="protein sequence ID" value="HBJ08089.1"/>
    <property type="molecule type" value="Genomic_DNA"/>
</dbReference>
<comment type="similarity">
    <text evidence="1">Belongs to the UPF0246 family.</text>
</comment>
<proteinExistence type="inferred from homology"/>
<evidence type="ECO:0000313" key="2">
    <source>
        <dbReference type="EMBL" id="HBJ08089.1"/>
    </source>
</evidence>
<dbReference type="GO" id="GO:0033194">
    <property type="term" value="P:response to hydroperoxide"/>
    <property type="evidence" value="ECO:0007669"/>
    <property type="project" value="TreeGrafter"/>
</dbReference>
<evidence type="ECO:0000313" key="3">
    <source>
        <dbReference type="Proteomes" id="UP000262954"/>
    </source>
</evidence>